<feature type="region of interest" description="Disordered" evidence="9">
    <location>
        <begin position="106"/>
        <end position="133"/>
    </location>
</feature>
<dbReference type="AlphaFoldDB" id="A0A3A3AD02"/>
<dbReference type="InterPro" id="IPR001932">
    <property type="entry name" value="PPM-type_phosphatase-like_dom"/>
</dbReference>
<proteinExistence type="inferred from homology"/>
<dbReference type="SUPFAM" id="SSF81606">
    <property type="entry name" value="PP2C-like"/>
    <property type="match status" value="1"/>
</dbReference>
<gene>
    <name evidence="11" type="ORF">PHISCL_00534</name>
</gene>
<evidence type="ECO:0000256" key="5">
    <source>
        <dbReference type="ARBA" id="ARBA00022801"/>
    </source>
</evidence>
<evidence type="ECO:0000256" key="7">
    <source>
        <dbReference type="ARBA" id="ARBA00022912"/>
    </source>
</evidence>
<protein>
    <recommendedName>
        <fullName evidence="3">protein-serine/threonine phosphatase</fullName>
        <ecNumber evidence="3">3.1.3.16</ecNumber>
    </recommendedName>
</protein>
<comment type="similarity">
    <text evidence="2">Belongs to the PP2C family.</text>
</comment>
<dbReference type="EMBL" id="MVGC01000008">
    <property type="protein sequence ID" value="RJE27181.1"/>
    <property type="molecule type" value="Genomic_DNA"/>
</dbReference>
<evidence type="ECO:0000256" key="8">
    <source>
        <dbReference type="ARBA" id="ARBA00023211"/>
    </source>
</evidence>
<dbReference type="OrthoDB" id="659at2759"/>
<dbReference type="CDD" id="cd00143">
    <property type="entry name" value="PP2Cc"/>
    <property type="match status" value="1"/>
</dbReference>
<keyword evidence="8" id="KW-0464">Manganese</keyword>
<comment type="caution">
    <text evidence="11">The sequence shown here is derived from an EMBL/GenBank/DDBJ whole genome shotgun (WGS) entry which is preliminary data.</text>
</comment>
<comment type="cofactor">
    <cofactor evidence="1">
        <name>Mn(2+)</name>
        <dbReference type="ChEBI" id="CHEBI:29035"/>
    </cofactor>
</comment>
<keyword evidence="5" id="KW-0378">Hydrolase</keyword>
<feature type="compositionally biased region" description="Basic and acidic residues" evidence="9">
    <location>
        <begin position="108"/>
        <end position="121"/>
    </location>
</feature>
<evidence type="ECO:0000313" key="11">
    <source>
        <dbReference type="EMBL" id="RJE27181.1"/>
    </source>
</evidence>
<keyword evidence="4" id="KW-0479">Metal-binding</keyword>
<evidence type="ECO:0000313" key="12">
    <source>
        <dbReference type="Proteomes" id="UP000266188"/>
    </source>
</evidence>
<dbReference type="EC" id="3.1.3.16" evidence="3"/>
<dbReference type="SMART" id="SM00332">
    <property type="entry name" value="PP2Cc"/>
    <property type="match status" value="1"/>
</dbReference>
<organism evidence="11 12">
    <name type="scientific">Aspergillus sclerotialis</name>
    <dbReference type="NCBI Taxonomy" id="2070753"/>
    <lineage>
        <taxon>Eukaryota</taxon>
        <taxon>Fungi</taxon>
        <taxon>Dikarya</taxon>
        <taxon>Ascomycota</taxon>
        <taxon>Pezizomycotina</taxon>
        <taxon>Eurotiomycetes</taxon>
        <taxon>Eurotiomycetidae</taxon>
        <taxon>Eurotiales</taxon>
        <taxon>Aspergillaceae</taxon>
        <taxon>Aspergillus</taxon>
        <taxon>Aspergillus subgen. Polypaecilum</taxon>
    </lineage>
</organism>
<keyword evidence="7" id="KW-0904">Protein phosphatase</keyword>
<dbReference type="Pfam" id="PF00481">
    <property type="entry name" value="PP2C"/>
    <property type="match status" value="1"/>
</dbReference>
<evidence type="ECO:0000256" key="3">
    <source>
        <dbReference type="ARBA" id="ARBA00013081"/>
    </source>
</evidence>
<accession>A0A3A3AD02</accession>
<evidence type="ECO:0000256" key="6">
    <source>
        <dbReference type="ARBA" id="ARBA00022842"/>
    </source>
</evidence>
<evidence type="ECO:0000256" key="4">
    <source>
        <dbReference type="ARBA" id="ARBA00022723"/>
    </source>
</evidence>
<feature type="domain" description="PPM-type phosphatase" evidence="10">
    <location>
        <begin position="1"/>
        <end position="257"/>
    </location>
</feature>
<keyword evidence="6" id="KW-0460">Magnesium</keyword>
<dbReference type="InterPro" id="IPR015655">
    <property type="entry name" value="PP2C"/>
</dbReference>
<dbReference type="GO" id="GO:0004722">
    <property type="term" value="F:protein serine/threonine phosphatase activity"/>
    <property type="evidence" value="ECO:0007669"/>
    <property type="project" value="UniProtKB-EC"/>
</dbReference>
<evidence type="ECO:0000259" key="10">
    <source>
        <dbReference type="PROSITE" id="PS51746"/>
    </source>
</evidence>
<feature type="region of interest" description="Disordered" evidence="9">
    <location>
        <begin position="149"/>
        <end position="183"/>
    </location>
</feature>
<dbReference type="Proteomes" id="UP000266188">
    <property type="component" value="Unassembled WGS sequence"/>
</dbReference>
<dbReference type="PROSITE" id="PS51746">
    <property type="entry name" value="PPM_2"/>
    <property type="match status" value="1"/>
</dbReference>
<evidence type="ECO:0000256" key="1">
    <source>
        <dbReference type="ARBA" id="ARBA00001936"/>
    </source>
</evidence>
<sequence>MCSGTELVSEHASRNLHLLLAKRPEFDKGDYEEAIKAALTDEDSILLNNFKTKTTEPAVSGSTVAICFINLTKGEMVVANLGDSHVVLAERDPRNDHPYHIHRLTKSHKPDVPSERSRIEDAGGTVNNRTGTARLGSLNMSRAIGDLQYKNPINKVDDSEASKKTRRASGSSDPGSRGDYLSNVPHINRQTLQSDRRYVVVVTSDGVSDNIDDTTLIRKVLSLSMRGMRAGDIAQDVANTTASKPGSDNGSCIVALLDGQDS</sequence>
<name>A0A3A3AD02_9EURO</name>
<dbReference type="PANTHER" id="PTHR13832:SF803">
    <property type="entry name" value="PROTEIN PHOSPHATASE 1G"/>
    <property type="match status" value="1"/>
</dbReference>
<evidence type="ECO:0000256" key="9">
    <source>
        <dbReference type="SAM" id="MobiDB-lite"/>
    </source>
</evidence>
<keyword evidence="12" id="KW-1185">Reference proteome</keyword>
<dbReference type="PANTHER" id="PTHR13832">
    <property type="entry name" value="PROTEIN PHOSPHATASE 2C"/>
    <property type="match status" value="1"/>
</dbReference>
<dbReference type="GO" id="GO:0046872">
    <property type="term" value="F:metal ion binding"/>
    <property type="evidence" value="ECO:0007669"/>
    <property type="project" value="UniProtKB-KW"/>
</dbReference>
<dbReference type="Gene3D" id="3.60.40.10">
    <property type="entry name" value="PPM-type phosphatase domain"/>
    <property type="match status" value="1"/>
</dbReference>
<reference evidence="12" key="1">
    <citation type="submission" date="2017-02" db="EMBL/GenBank/DDBJ databases">
        <authorList>
            <person name="Tafer H."/>
            <person name="Lopandic K."/>
        </authorList>
    </citation>
    <scope>NUCLEOTIDE SEQUENCE [LARGE SCALE GENOMIC DNA]</scope>
    <source>
        <strain evidence="12">CBS 366.77</strain>
    </source>
</reference>
<dbReference type="InterPro" id="IPR036457">
    <property type="entry name" value="PPM-type-like_dom_sf"/>
</dbReference>
<evidence type="ECO:0000256" key="2">
    <source>
        <dbReference type="ARBA" id="ARBA00006702"/>
    </source>
</evidence>
<dbReference type="STRING" id="2070753.A0A3A3AD02"/>